<dbReference type="CDD" id="cd02068">
    <property type="entry name" value="radical_SAM_B12_BD"/>
    <property type="match status" value="1"/>
</dbReference>
<accession>A0AAF0D3L9</accession>
<proteinExistence type="predicted"/>
<feature type="domain" description="Radical SAM core" evidence="7">
    <location>
        <begin position="164"/>
        <end position="388"/>
    </location>
</feature>
<reference evidence="8" key="2">
    <citation type="journal article" date="2022" name="Nat. Microbiol.">
        <title>A closed Candidatus Odinarchaeum chromosome exposes Asgard archaeal viruses.</title>
        <authorList>
            <person name="Tamarit D."/>
            <person name="Caceres E.F."/>
            <person name="Krupovic M."/>
            <person name="Nijland R."/>
            <person name="Eme L."/>
            <person name="Robinson N.P."/>
            <person name="Ettema T.J.G."/>
        </authorList>
    </citation>
    <scope>NUCLEOTIDE SEQUENCE</scope>
    <source>
        <strain evidence="8">LCB_4</strain>
    </source>
</reference>
<evidence type="ECO:0000256" key="4">
    <source>
        <dbReference type="ARBA" id="ARBA00023004"/>
    </source>
</evidence>
<keyword evidence="2" id="KW-0949">S-adenosyl-L-methionine</keyword>
<dbReference type="GO" id="GO:0005829">
    <property type="term" value="C:cytosol"/>
    <property type="evidence" value="ECO:0007669"/>
    <property type="project" value="TreeGrafter"/>
</dbReference>
<dbReference type="InterPro" id="IPR006158">
    <property type="entry name" value="Cobalamin-bd"/>
</dbReference>
<feature type="domain" description="B12-binding" evidence="6">
    <location>
        <begin position="1"/>
        <end position="140"/>
    </location>
</feature>
<dbReference type="InterPro" id="IPR007197">
    <property type="entry name" value="rSAM"/>
</dbReference>
<keyword evidence="5" id="KW-0411">Iron-sulfur</keyword>
<dbReference type="InterPro" id="IPR051198">
    <property type="entry name" value="BchE-like"/>
</dbReference>
<dbReference type="SMART" id="SM00729">
    <property type="entry name" value="Elp3"/>
    <property type="match status" value="1"/>
</dbReference>
<sequence>MKISLAYIPPEEERYNRSYPSFPPLGIGYIAAYLKKRKQSSSLYDVTYETDSWLIEKILEEEIDIAGFSAYPWNTETIIKITDKLKEEKPSIKIILGGPDASYNPEKYIKHNSIDGVYRGEGEKAFANMAEGKPVNLYTKKSKTNIQIIENLEEIPSPYLEKIFNLEKYHIIPFQTHRGCVYKCKFCRWQYPGPVRYYPLKQAALELEYLSQIRNLYVLQCIDADFLYDKQYANQLLNHLIEKHVKFPQANFEVYYENFDTETGSLMNKIADSVIIAYGLETSSPTILKSVGKRIDLKKFKRKIRETKNTGIKVQVNLLVGLPEQNWETVERTIEYTKDLDPDRIVVNTVHRVNQPANRKKTTDYSSLPDIELKKIQEKVIKYLKKGF</sequence>
<dbReference type="GO" id="GO:0051539">
    <property type="term" value="F:4 iron, 4 sulfur cluster binding"/>
    <property type="evidence" value="ECO:0007669"/>
    <property type="project" value="UniProtKB-KW"/>
</dbReference>
<evidence type="ECO:0000313" key="8">
    <source>
        <dbReference type="EMBL" id="WEU41092.1"/>
    </source>
</evidence>
<keyword evidence="4" id="KW-0408">Iron</keyword>
<dbReference type="KEGG" id="oyw:OdinLCB4_006920"/>
<dbReference type="Proteomes" id="UP000186851">
    <property type="component" value="Chromosome"/>
</dbReference>
<evidence type="ECO:0000256" key="1">
    <source>
        <dbReference type="ARBA" id="ARBA00001966"/>
    </source>
</evidence>
<dbReference type="AlphaFoldDB" id="A0AAF0D3L9"/>
<name>A0AAF0D3L9_ODILC</name>
<dbReference type="InterPro" id="IPR023404">
    <property type="entry name" value="rSAM_horseshoe"/>
</dbReference>
<evidence type="ECO:0000313" key="9">
    <source>
        <dbReference type="Proteomes" id="UP000186851"/>
    </source>
</evidence>
<dbReference type="GO" id="GO:0031419">
    <property type="term" value="F:cobalamin binding"/>
    <property type="evidence" value="ECO:0007669"/>
    <property type="project" value="InterPro"/>
</dbReference>
<dbReference type="Pfam" id="PF04055">
    <property type="entry name" value="Radical_SAM"/>
    <property type="match status" value="1"/>
</dbReference>
<dbReference type="PANTHER" id="PTHR43409">
    <property type="entry name" value="ANAEROBIC MAGNESIUM-PROTOPORPHYRIN IX MONOMETHYL ESTER CYCLASE-RELATED"/>
    <property type="match status" value="1"/>
</dbReference>
<dbReference type="Gene3D" id="3.80.30.20">
    <property type="entry name" value="tm_1862 like domain"/>
    <property type="match status" value="1"/>
</dbReference>
<evidence type="ECO:0000259" key="6">
    <source>
        <dbReference type="PROSITE" id="PS51332"/>
    </source>
</evidence>
<dbReference type="PROSITE" id="PS51918">
    <property type="entry name" value="RADICAL_SAM"/>
    <property type="match status" value="1"/>
</dbReference>
<dbReference type="InterPro" id="IPR034466">
    <property type="entry name" value="Methyltransferase_Class_B"/>
</dbReference>
<evidence type="ECO:0000256" key="5">
    <source>
        <dbReference type="ARBA" id="ARBA00023014"/>
    </source>
</evidence>
<gene>
    <name evidence="8" type="ORF">OdinLCB4_006920</name>
</gene>
<dbReference type="SFLD" id="SFLDG01123">
    <property type="entry name" value="methyltransferase_(Class_B)"/>
    <property type="match status" value="1"/>
</dbReference>
<reference evidence="8" key="1">
    <citation type="journal article" date="2017" name="Nature">
        <title>Asgard archaea illuminate the origin of eukaryotic cellular complexity.</title>
        <authorList>
            <person name="Zaremba-Niedzwiedzka K."/>
            <person name="Caceres E.F."/>
            <person name="Saw J.H."/>
            <person name="Backstrom D."/>
            <person name="Juzokaite L."/>
            <person name="Vancaester E."/>
            <person name="Seitz K.W."/>
            <person name="Anantharaman K."/>
            <person name="Starnawski P."/>
            <person name="Kjeldsen K.U."/>
            <person name="Scott M.B."/>
            <person name="Nunoura T."/>
            <person name="Banfield J.F."/>
            <person name="Schramm A."/>
            <person name="Baker B.J."/>
            <person name="Spang A."/>
            <person name="Ettema T.J.G."/>
        </authorList>
    </citation>
    <scope>NUCLEOTIDE SEQUENCE</scope>
    <source>
        <strain evidence="8">LCB_4</strain>
    </source>
</reference>
<dbReference type="InterPro" id="IPR058240">
    <property type="entry name" value="rSAM_sf"/>
</dbReference>
<dbReference type="SFLD" id="SFLDG01082">
    <property type="entry name" value="B12-binding_domain_containing"/>
    <property type="match status" value="1"/>
</dbReference>
<comment type="cofactor">
    <cofactor evidence="1">
        <name>[4Fe-4S] cluster</name>
        <dbReference type="ChEBI" id="CHEBI:49883"/>
    </cofactor>
</comment>
<dbReference type="InterPro" id="IPR006638">
    <property type="entry name" value="Elp3/MiaA/NifB-like_rSAM"/>
</dbReference>
<dbReference type="GO" id="GO:0003824">
    <property type="term" value="F:catalytic activity"/>
    <property type="evidence" value="ECO:0007669"/>
    <property type="project" value="InterPro"/>
</dbReference>
<dbReference type="GO" id="GO:0046872">
    <property type="term" value="F:metal ion binding"/>
    <property type="evidence" value="ECO:0007669"/>
    <property type="project" value="UniProtKB-KW"/>
</dbReference>
<evidence type="ECO:0000259" key="7">
    <source>
        <dbReference type="PROSITE" id="PS51918"/>
    </source>
</evidence>
<dbReference type="Pfam" id="PF02310">
    <property type="entry name" value="B12-binding"/>
    <property type="match status" value="1"/>
</dbReference>
<dbReference type="PANTHER" id="PTHR43409:SF16">
    <property type="entry name" value="SLR0320 PROTEIN"/>
    <property type="match status" value="1"/>
</dbReference>
<dbReference type="SUPFAM" id="SSF52242">
    <property type="entry name" value="Cobalamin (vitamin B12)-binding domain"/>
    <property type="match status" value="1"/>
</dbReference>
<dbReference type="PROSITE" id="PS51332">
    <property type="entry name" value="B12_BINDING"/>
    <property type="match status" value="1"/>
</dbReference>
<organism evidence="8 9">
    <name type="scientific">Odinarchaeota yellowstonii (strain LCB_4)</name>
    <dbReference type="NCBI Taxonomy" id="1841599"/>
    <lineage>
        <taxon>Archaea</taxon>
        <taxon>Promethearchaeati</taxon>
        <taxon>Candidatus Odinarchaeota</taxon>
        <taxon>Candidatus Odinarchaeia</taxon>
        <taxon>Candidatus Odinarchaeales</taxon>
        <taxon>Candidatus Odinarchaeaceae</taxon>
        <taxon>Candidatus Odinarchaeum</taxon>
    </lineage>
</organism>
<keyword evidence="3" id="KW-0479">Metal-binding</keyword>
<protein>
    <submittedName>
        <fullName evidence="8">Cobalamin-dependent protein</fullName>
    </submittedName>
</protein>
<evidence type="ECO:0000256" key="3">
    <source>
        <dbReference type="ARBA" id="ARBA00022723"/>
    </source>
</evidence>
<dbReference type="Gene3D" id="3.40.50.280">
    <property type="entry name" value="Cobalamin-binding domain"/>
    <property type="match status" value="1"/>
</dbReference>
<dbReference type="SFLD" id="SFLDS00029">
    <property type="entry name" value="Radical_SAM"/>
    <property type="match status" value="1"/>
</dbReference>
<dbReference type="SUPFAM" id="SSF102114">
    <property type="entry name" value="Radical SAM enzymes"/>
    <property type="match status" value="1"/>
</dbReference>
<dbReference type="InterPro" id="IPR036724">
    <property type="entry name" value="Cobalamin-bd_sf"/>
</dbReference>
<dbReference type="EMBL" id="CP091871">
    <property type="protein sequence ID" value="WEU41092.1"/>
    <property type="molecule type" value="Genomic_DNA"/>
</dbReference>
<evidence type="ECO:0000256" key="2">
    <source>
        <dbReference type="ARBA" id="ARBA00022691"/>
    </source>
</evidence>